<dbReference type="RefSeq" id="WP_145256412.1">
    <property type="nucleotide sequence ID" value="NZ_CP036279.1"/>
</dbReference>
<keyword evidence="3" id="KW-1185">Reference proteome</keyword>
<gene>
    <name evidence="2" type="ORF">Pan216_13320</name>
</gene>
<organism evidence="2 3">
    <name type="scientific">Kolteria novifilia</name>
    <dbReference type="NCBI Taxonomy" id="2527975"/>
    <lineage>
        <taxon>Bacteria</taxon>
        <taxon>Pseudomonadati</taxon>
        <taxon>Planctomycetota</taxon>
        <taxon>Planctomycetia</taxon>
        <taxon>Kolteriales</taxon>
        <taxon>Kolteriaceae</taxon>
        <taxon>Kolteria</taxon>
    </lineage>
</organism>
<sequence length="60" mass="6942">MVGQDPPYLAPDSNNAATMSAHRRQPQRRDPDFRQRRDPDFRQRRDPDSDNAVIPIPTTP</sequence>
<proteinExistence type="predicted"/>
<protein>
    <submittedName>
        <fullName evidence="2">Uncharacterized protein</fullName>
    </submittedName>
</protein>
<evidence type="ECO:0000313" key="3">
    <source>
        <dbReference type="Proteomes" id="UP000317093"/>
    </source>
</evidence>
<accession>A0A518B0J7</accession>
<evidence type="ECO:0000256" key="1">
    <source>
        <dbReference type="SAM" id="MobiDB-lite"/>
    </source>
</evidence>
<feature type="compositionally biased region" description="Basic and acidic residues" evidence="1">
    <location>
        <begin position="27"/>
        <end position="48"/>
    </location>
</feature>
<dbReference type="Proteomes" id="UP000317093">
    <property type="component" value="Chromosome"/>
</dbReference>
<name>A0A518B0J7_9BACT</name>
<reference evidence="2 3" key="1">
    <citation type="submission" date="2019-02" db="EMBL/GenBank/DDBJ databases">
        <title>Deep-cultivation of Planctomycetes and their phenomic and genomic characterization uncovers novel biology.</title>
        <authorList>
            <person name="Wiegand S."/>
            <person name="Jogler M."/>
            <person name="Boedeker C."/>
            <person name="Pinto D."/>
            <person name="Vollmers J."/>
            <person name="Rivas-Marin E."/>
            <person name="Kohn T."/>
            <person name="Peeters S.H."/>
            <person name="Heuer A."/>
            <person name="Rast P."/>
            <person name="Oberbeckmann S."/>
            <person name="Bunk B."/>
            <person name="Jeske O."/>
            <person name="Meyerdierks A."/>
            <person name="Storesund J.E."/>
            <person name="Kallscheuer N."/>
            <person name="Luecker S."/>
            <person name="Lage O.M."/>
            <person name="Pohl T."/>
            <person name="Merkel B.J."/>
            <person name="Hornburger P."/>
            <person name="Mueller R.-W."/>
            <person name="Bruemmer F."/>
            <person name="Labrenz M."/>
            <person name="Spormann A.M."/>
            <person name="Op den Camp H."/>
            <person name="Overmann J."/>
            <person name="Amann R."/>
            <person name="Jetten M.S.M."/>
            <person name="Mascher T."/>
            <person name="Medema M.H."/>
            <person name="Devos D.P."/>
            <person name="Kaster A.-K."/>
            <person name="Ovreas L."/>
            <person name="Rohde M."/>
            <person name="Galperin M.Y."/>
            <person name="Jogler C."/>
        </authorList>
    </citation>
    <scope>NUCLEOTIDE SEQUENCE [LARGE SCALE GENOMIC DNA]</scope>
    <source>
        <strain evidence="2 3">Pan216</strain>
    </source>
</reference>
<feature type="region of interest" description="Disordered" evidence="1">
    <location>
        <begin position="1"/>
        <end position="60"/>
    </location>
</feature>
<dbReference type="AlphaFoldDB" id="A0A518B0J7"/>
<evidence type="ECO:0000313" key="2">
    <source>
        <dbReference type="EMBL" id="QDU60491.1"/>
    </source>
</evidence>
<dbReference type="KEGG" id="knv:Pan216_13320"/>
<dbReference type="EMBL" id="CP036279">
    <property type="protein sequence ID" value="QDU60491.1"/>
    <property type="molecule type" value="Genomic_DNA"/>
</dbReference>